<comment type="caution">
    <text evidence="2">The sequence shown here is derived from an EMBL/GenBank/DDBJ whole genome shotgun (WGS) entry which is preliminary data.</text>
</comment>
<keyword evidence="1" id="KW-0472">Membrane</keyword>
<keyword evidence="1" id="KW-1133">Transmembrane helix</keyword>
<dbReference type="AlphaFoldDB" id="V6TUF2"/>
<sequence>VGSVGFCVSSTLICTLLYGYPIVQSLVLSIVTAIAEAVSSIDNLILPFIFICVRGIMYYLL</sequence>
<evidence type="ECO:0000313" key="3">
    <source>
        <dbReference type="Proteomes" id="UP000018040"/>
    </source>
</evidence>
<accession>V6TUF2</accession>
<feature type="transmembrane region" description="Helical" evidence="1">
    <location>
        <begin position="41"/>
        <end position="60"/>
    </location>
</feature>
<dbReference type="Proteomes" id="UP000018040">
    <property type="component" value="Unassembled WGS sequence"/>
</dbReference>
<proteinExistence type="predicted"/>
<dbReference type="VEuPathDB" id="GiardiaDB:QR46_1942"/>
<dbReference type="VEuPathDB" id="GiardiaDB:GL50581_2854"/>
<dbReference type="EMBL" id="AHHH01000076">
    <property type="protein sequence ID" value="ESU42618.1"/>
    <property type="molecule type" value="Genomic_DNA"/>
</dbReference>
<name>V6TUF2_GIAIN</name>
<dbReference type="VEuPathDB" id="GiardiaDB:DHA2_152897"/>
<evidence type="ECO:0000313" key="2">
    <source>
        <dbReference type="EMBL" id="ESU42618.1"/>
    </source>
</evidence>
<organism evidence="2 3">
    <name type="scientific">Giardia intestinalis</name>
    <name type="common">Giardia lamblia</name>
    <dbReference type="NCBI Taxonomy" id="5741"/>
    <lineage>
        <taxon>Eukaryota</taxon>
        <taxon>Metamonada</taxon>
        <taxon>Diplomonadida</taxon>
        <taxon>Hexamitidae</taxon>
        <taxon>Giardiinae</taxon>
        <taxon>Giardia</taxon>
    </lineage>
</organism>
<feature type="non-terminal residue" evidence="2">
    <location>
        <position position="1"/>
    </location>
</feature>
<reference evidence="3" key="1">
    <citation type="submission" date="2012-02" db="EMBL/GenBank/DDBJ databases">
        <title>Genome sequencing of Giardia lamblia Genotypes A2 and B isolates (DH and GS) and comparative analysis with the genomes of Genotypes A1 and E (WB and Pig).</title>
        <authorList>
            <person name="Adam R."/>
            <person name="Dahlstrom E."/>
            <person name="Martens C."/>
            <person name="Bruno D."/>
            <person name="Barbian K."/>
            <person name="Porcella S.F."/>
            <person name="Nash T."/>
        </authorList>
    </citation>
    <scope>NUCLEOTIDE SEQUENCE</scope>
    <source>
        <strain evidence="3">GS</strain>
    </source>
</reference>
<keyword evidence="1" id="KW-0812">Transmembrane</keyword>
<feature type="transmembrane region" description="Helical" evidence="1">
    <location>
        <begin position="12"/>
        <end position="35"/>
    </location>
</feature>
<evidence type="ECO:0000256" key="1">
    <source>
        <dbReference type="SAM" id="Phobius"/>
    </source>
</evidence>
<gene>
    <name evidence="2" type="ORF">GSB_153129</name>
</gene>
<reference evidence="2 3" key="2">
    <citation type="journal article" date="2013" name="Genome Biol. Evol.">
        <title>Genome sequencing of Giardia lamblia genotypes A2 and B isolates (DH and GS) and comparative analysis with the genomes of genotypes A1 and E (WB and Pig).</title>
        <authorList>
            <person name="Adam R.D."/>
            <person name="Dahlstrom E.W."/>
            <person name="Martens C.A."/>
            <person name="Bruno D.P."/>
            <person name="Barbian K.D."/>
            <person name="Ricklefs S.M."/>
            <person name="Hernandez M.M."/>
            <person name="Narla N.P."/>
            <person name="Patel R.B."/>
            <person name="Porcella S.F."/>
            <person name="Nash T.E."/>
        </authorList>
    </citation>
    <scope>NUCLEOTIDE SEQUENCE [LARGE SCALE GENOMIC DNA]</scope>
    <source>
        <strain evidence="2 3">GS</strain>
    </source>
</reference>
<protein>
    <submittedName>
        <fullName evidence="2">Uncharacterized protein</fullName>
    </submittedName>
</protein>
<dbReference type="VEuPathDB" id="GiardiaDB:GL50803_008625"/>